<feature type="compositionally biased region" description="Low complexity" evidence="5">
    <location>
        <begin position="35"/>
        <end position="47"/>
    </location>
</feature>
<dbReference type="PANTHER" id="PTHR11953:SF1">
    <property type="entry name" value="EXOSOME COMPLEX COMPONENT RRP46"/>
    <property type="match status" value="1"/>
</dbReference>
<comment type="subcellular location">
    <subcellularLocation>
        <location evidence="1">Nucleus</location>
    </subcellularLocation>
</comment>
<evidence type="ECO:0000256" key="5">
    <source>
        <dbReference type="SAM" id="MobiDB-lite"/>
    </source>
</evidence>
<feature type="compositionally biased region" description="Basic and acidic residues" evidence="5">
    <location>
        <begin position="17"/>
        <end position="33"/>
    </location>
</feature>
<evidence type="ECO:0000256" key="4">
    <source>
        <dbReference type="ARBA" id="ARBA00023242"/>
    </source>
</evidence>
<dbReference type="Gene3D" id="3.30.230.70">
    <property type="entry name" value="GHMP Kinase, N-terminal domain"/>
    <property type="match status" value="2"/>
</dbReference>
<proteinExistence type="predicted"/>
<keyword evidence="3" id="KW-0271">Exosome</keyword>
<name>A0ABQ9INK7_9NEOP</name>
<dbReference type="InterPro" id="IPR050080">
    <property type="entry name" value="RNase_PH"/>
</dbReference>
<comment type="caution">
    <text evidence="6">The sequence shown here is derived from an EMBL/GenBank/DDBJ whole genome shotgun (WGS) entry which is preliminary data.</text>
</comment>
<keyword evidence="4" id="KW-0539">Nucleus</keyword>
<keyword evidence="7" id="KW-1185">Reference proteome</keyword>
<dbReference type="InterPro" id="IPR027408">
    <property type="entry name" value="PNPase/RNase_PH_dom_sf"/>
</dbReference>
<evidence type="ECO:0000313" key="7">
    <source>
        <dbReference type="Proteomes" id="UP001159363"/>
    </source>
</evidence>
<dbReference type="Proteomes" id="UP001159363">
    <property type="component" value="Chromosome 1"/>
</dbReference>
<reference evidence="6 7" key="1">
    <citation type="submission" date="2023-02" db="EMBL/GenBank/DDBJ databases">
        <title>LHISI_Scaffold_Assembly.</title>
        <authorList>
            <person name="Stuart O.P."/>
            <person name="Cleave R."/>
            <person name="Magrath M.J.L."/>
            <person name="Mikheyev A.S."/>
        </authorList>
    </citation>
    <scope>NUCLEOTIDE SEQUENCE [LARGE SCALE GENOMIC DNA]</scope>
    <source>
        <strain evidence="6">Daus_M_001</strain>
        <tissue evidence="6">Leg muscle</tissue>
    </source>
</reference>
<gene>
    <name evidence="6" type="ORF">PR048_003605</name>
</gene>
<accession>A0ABQ9INK7</accession>
<dbReference type="InterPro" id="IPR036345">
    <property type="entry name" value="ExoRNase_PH_dom2_sf"/>
</dbReference>
<sequence length="573" mass="62920">MQFVVPYIKVQSIEDAANEHDNTEERQAGDTAEKNSTATTSMATNTNPGDTGKQRKEEPQLKSNGKGIADKTREHLIRNTCEISLLATLHPRSSILVILQEMQDSGGVSYYRIGKADALRPRHLAYCCTTTNTLPPFLFHTSLCCPGTSLASANQVAPRLHLAIVCYQTHTAVLPPFPLSCPRVPADRISGSPTAFPSHSPETLWLLVQGQSQPESAELVYMFLFQLLSCAVNASCLALINSGISMKFLIGAVNCMIDENDAIILDPDNKQLKVCHKGNLPSDQHIILVLAFSTALSVPEKAFPESGRLGWSILPRVETGVSEVGGRQHGSKRSGIREKVKQTLITSGCLQELTPSLVAFIDKLAPREQTQALCQLLVPVTPAILKDLFTALICLSREIHPWVSEFLNRPEQPPTVPIAYLRLNIVALPRAKCINVPSQNTQIPAALTRPTVQPPTPSSTVETHRPGIPPAAPNFKCKISLPEPYFVPCRKAARPHHKSTGEILQCKNFFSSQESKATLMFVFENVKKNVVACHTSGTFSQTQFHECLLKCREASGTVFTFYRNIVKQYANVV</sequence>
<dbReference type="SUPFAM" id="SSF55666">
    <property type="entry name" value="Ribonuclease PH domain 2-like"/>
    <property type="match status" value="1"/>
</dbReference>
<dbReference type="PANTHER" id="PTHR11953">
    <property type="entry name" value="EXOSOME COMPLEX COMPONENT"/>
    <property type="match status" value="1"/>
</dbReference>
<feature type="region of interest" description="Disordered" evidence="5">
    <location>
        <begin position="15"/>
        <end position="69"/>
    </location>
</feature>
<protein>
    <submittedName>
        <fullName evidence="6">Uncharacterized protein</fullName>
    </submittedName>
</protein>
<keyword evidence="2" id="KW-0698">rRNA processing</keyword>
<evidence type="ECO:0000256" key="2">
    <source>
        <dbReference type="ARBA" id="ARBA00022552"/>
    </source>
</evidence>
<evidence type="ECO:0000256" key="1">
    <source>
        <dbReference type="ARBA" id="ARBA00004123"/>
    </source>
</evidence>
<evidence type="ECO:0000313" key="6">
    <source>
        <dbReference type="EMBL" id="KAJ8898245.1"/>
    </source>
</evidence>
<organism evidence="6 7">
    <name type="scientific">Dryococelus australis</name>
    <dbReference type="NCBI Taxonomy" id="614101"/>
    <lineage>
        <taxon>Eukaryota</taxon>
        <taxon>Metazoa</taxon>
        <taxon>Ecdysozoa</taxon>
        <taxon>Arthropoda</taxon>
        <taxon>Hexapoda</taxon>
        <taxon>Insecta</taxon>
        <taxon>Pterygota</taxon>
        <taxon>Neoptera</taxon>
        <taxon>Polyneoptera</taxon>
        <taxon>Phasmatodea</taxon>
        <taxon>Verophasmatodea</taxon>
        <taxon>Anareolatae</taxon>
        <taxon>Phasmatidae</taxon>
        <taxon>Eurycanthinae</taxon>
        <taxon>Dryococelus</taxon>
    </lineage>
</organism>
<evidence type="ECO:0000256" key="3">
    <source>
        <dbReference type="ARBA" id="ARBA00022835"/>
    </source>
</evidence>
<dbReference type="EMBL" id="JARBHB010000001">
    <property type="protein sequence ID" value="KAJ8898245.1"/>
    <property type="molecule type" value="Genomic_DNA"/>
</dbReference>